<protein>
    <submittedName>
        <fullName evidence="2">Uncharacterized protein</fullName>
    </submittedName>
</protein>
<proteinExistence type="predicted"/>
<feature type="transmembrane region" description="Helical" evidence="1">
    <location>
        <begin position="114"/>
        <end position="136"/>
    </location>
</feature>
<dbReference type="EMBL" id="UINC01188907">
    <property type="protein sequence ID" value="SVE02345.1"/>
    <property type="molecule type" value="Genomic_DNA"/>
</dbReference>
<feature type="transmembrane region" description="Helical" evidence="1">
    <location>
        <begin position="72"/>
        <end position="94"/>
    </location>
</feature>
<organism evidence="2">
    <name type="scientific">marine metagenome</name>
    <dbReference type="NCBI Taxonomy" id="408172"/>
    <lineage>
        <taxon>unclassified sequences</taxon>
        <taxon>metagenomes</taxon>
        <taxon>ecological metagenomes</taxon>
    </lineage>
</organism>
<keyword evidence="1" id="KW-0472">Membrane</keyword>
<evidence type="ECO:0000313" key="2">
    <source>
        <dbReference type="EMBL" id="SVE02345.1"/>
    </source>
</evidence>
<reference evidence="2" key="1">
    <citation type="submission" date="2018-05" db="EMBL/GenBank/DDBJ databases">
        <authorList>
            <person name="Lanie J.A."/>
            <person name="Ng W.-L."/>
            <person name="Kazmierczak K.M."/>
            <person name="Andrzejewski T.M."/>
            <person name="Davidsen T.M."/>
            <person name="Wayne K.J."/>
            <person name="Tettelin H."/>
            <person name="Glass J.I."/>
            <person name="Rusch D."/>
            <person name="Podicherti R."/>
            <person name="Tsui H.-C.T."/>
            <person name="Winkler M.E."/>
        </authorList>
    </citation>
    <scope>NUCLEOTIDE SEQUENCE</scope>
</reference>
<feature type="non-terminal residue" evidence="2">
    <location>
        <position position="205"/>
    </location>
</feature>
<name>A0A383A545_9ZZZZ</name>
<keyword evidence="1" id="KW-1133">Transmembrane helix</keyword>
<evidence type="ECO:0000256" key="1">
    <source>
        <dbReference type="SAM" id="Phobius"/>
    </source>
</evidence>
<gene>
    <name evidence="2" type="ORF">METZ01_LOCUS455199</name>
</gene>
<feature type="transmembrane region" description="Helical" evidence="1">
    <location>
        <begin position="168"/>
        <end position="190"/>
    </location>
</feature>
<feature type="non-terminal residue" evidence="2">
    <location>
        <position position="1"/>
    </location>
</feature>
<feature type="transmembrane region" description="Helical" evidence="1">
    <location>
        <begin position="143"/>
        <end position="162"/>
    </location>
</feature>
<sequence length="205" mass="21740">VSLILLVVLIVVVVLYRRRGVGRVDVGTVVRRFLEYGFLYGLVMASAIGATGVLSRLLDLTSEDNVAEPEELALWLSLLIVAGGALIGLGLWLRRRFRSDPTEADTTGWSLYRSAVDLTAVGFVVAGSTQAIGWLLDGWNVDTWMLAAVVVWAAIGVIHRGLPGGLPAVTHLVGATVALLGVSISGAVILEHLVSWAYDGATPDP</sequence>
<dbReference type="AlphaFoldDB" id="A0A383A545"/>
<feature type="transmembrane region" description="Helical" evidence="1">
    <location>
        <begin position="36"/>
        <end position="60"/>
    </location>
</feature>
<accession>A0A383A545</accession>
<keyword evidence="1" id="KW-0812">Transmembrane</keyword>